<reference evidence="1" key="1">
    <citation type="journal article" date="2015" name="Nature">
        <title>Complex archaea that bridge the gap between prokaryotes and eukaryotes.</title>
        <authorList>
            <person name="Spang A."/>
            <person name="Saw J.H."/>
            <person name="Jorgensen S.L."/>
            <person name="Zaremba-Niedzwiedzka K."/>
            <person name="Martijn J."/>
            <person name="Lind A.E."/>
            <person name="van Eijk R."/>
            <person name="Schleper C."/>
            <person name="Guy L."/>
            <person name="Ettema T.J."/>
        </authorList>
    </citation>
    <scope>NUCLEOTIDE SEQUENCE</scope>
</reference>
<evidence type="ECO:0000313" key="1">
    <source>
        <dbReference type="EMBL" id="KKK83928.1"/>
    </source>
</evidence>
<dbReference type="AlphaFoldDB" id="A0A0F8YR75"/>
<accession>A0A0F8YR75</accession>
<protein>
    <submittedName>
        <fullName evidence="1">Uncharacterized protein</fullName>
    </submittedName>
</protein>
<comment type="caution">
    <text evidence="1">The sequence shown here is derived from an EMBL/GenBank/DDBJ whole genome shotgun (WGS) entry which is preliminary data.</text>
</comment>
<proteinExistence type="predicted"/>
<organism evidence="1">
    <name type="scientific">marine sediment metagenome</name>
    <dbReference type="NCBI Taxonomy" id="412755"/>
    <lineage>
        <taxon>unclassified sequences</taxon>
        <taxon>metagenomes</taxon>
        <taxon>ecological metagenomes</taxon>
    </lineage>
</organism>
<name>A0A0F8YR75_9ZZZZ</name>
<sequence length="76" mass="8223">MPDKISVRTFLGLGPNDMPSMMDVESLYEDNILLRARVSLMAQRLRFLAVDFNTIARCAAYGSKGAGAAADEAADI</sequence>
<gene>
    <name evidence="1" type="ORF">LCGC14_2788490</name>
</gene>
<dbReference type="EMBL" id="LAZR01052004">
    <property type="protein sequence ID" value="KKK83928.1"/>
    <property type="molecule type" value="Genomic_DNA"/>
</dbReference>